<sequence length="350" mass="40944">MKEILKLDYKRVWRTYTGGKLIDTMHQKKDASDSHYPEEWIMSITEAINPEPTKGEGLSYIPDLNMTLKTYIENNPEETLGKAFYQKYGLTTAVLVKFIDSLERLTLQVHPNKKDARIYFNSEFGKTECWYFLKGRTIENEKPHVYLGFKKGITRAYFKELFDKQDINGMLNALNKIEVNEKDCILIEGGMPHAIGSGCFLVEIQEPTDYTIRVEKYTPSGLKIDEKLIHQGIGYDKMFDLFNYKYMSLSEIKEKYFIKPRRITQKEKEIIGYDTIDYFKLKELNISKNYLSEENIFYGMVIIEGKGIIKSGDSQYTYEQGEQFFIPYQTQTIEIIPEIPSRIFKCFGPK</sequence>
<dbReference type="KEGG" id="apal:BN85403740"/>
<dbReference type="EMBL" id="FO681347">
    <property type="protein sequence ID" value="CCV63951.1"/>
    <property type="molecule type" value="Genomic_DNA"/>
</dbReference>
<dbReference type="OrthoDB" id="9808275at2"/>
<name>U4KR90_ALTPJ</name>
<dbReference type="PANTHER" id="PTHR42742:SF3">
    <property type="entry name" value="FRUCTOKINASE"/>
    <property type="match status" value="1"/>
</dbReference>
<dbReference type="Proteomes" id="UP000032740">
    <property type="component" value="Chromosome"/>
</dbReference>
<dbReference type="SUPFAM" id="SSF51182">
    <property type="entry name" value="RmlC-like cupins"/>
    <property type="match status" value="1"/>
</dbReference>
<evidence type="ECO:0000259" key="6">
    <source>
        <dbReference type="Pfam" id="PF21621"/>
    </source>
</evidence>
<dbReference type="InterPro" id="IPR049071">
    <property type="entry name" value="MPI_cupin_dom"/>
</dbReference>
<reference evidence="7 8" key="1">
    <citation type="journal article" date="2013" name="J. Mol. Microbiol. Biotechnol.">
        <title>Analysis of the Complete Genomes of Acholeplasma brassicae , A. palmae and A. laidlawii and Their Comparison to the Obligate Parasites from ' Candidatus Phytoplasma'.</title>
        <authorList>
            <person name="Kube M."/>
            <person name="Siewert C."/>
            <person name="Migdoll A.M."/>
            <person name="Duduk B."/>
            <person name="Holz S."/>
            <person name="Rabus R."/>
            <person name="Seemuller E."/>
            <person name="Mitrovic J."/>
            <person name="Muller I."/>
            <person name="Buttner C."/>
            <person name="Reinhardt R."/>
        </authorList>
    </citation>
    <scope>NUCLEOTIDE SEQUENCE [LARGE SCALE GENOMIC DNA]</scope>
    <source>
        <strain evidence="7 8">J233</strain>
    </source>
</reference>
<dbReference type="HOGENOM" id="CLU_020529_1_0_14"/>
<dbReference type="InterPro" id="IPR051804">
    <property type="entry name" value="Carb_Metab_Reg_Kinase/Isom"/>
</dbReference>
<dbReference type="GO" id="GO:0008270">
    <property type="term" value="F:zinc ion binding"/>
    <property type="evidence" value="ECO:0007669"/>
    <property type="project" value="InterPro"/>
</dbReference>
<dbReference type="STRING" id="1318466.BN85403740"/>
<dbReference type="AlphaFoldDB" id="U4KR90"/>
<proteinExistence type="predicted"/>
<evidence type="ECO:0000259" key="5">
    <source>
        <dbReference type="Pfam" id="PF20511"/>
    </source>
</evidence>
<gene>
    <name evidence="7" type="primary">manA</name>
    <name evidence="7" type="ORF">BN85403740</name>
</gene>
<feature type="domain" description="Phosphomannose isomerase type I catalytic" evidence="5">
    <location>
        <begin position="63"/>
        <end position="120"/>
    </location>
</feature>
<evidence type="ECO:0000256" key="2">
    <source>
        <dbReference type="ARBA" id="ARBA00022833"/>
    </source>
</evidence>
<dbReference type="RefSeq" id="WP_026656695.1">
    <property type="nucleotide sequence ID" value="NC_022538.1"/>
</dbReference>
<dbReference type="Pfam" id="PF20511">
    <property type="entry name" value="PMI_typeI_cat"/>
    <property type="match status" value="1"/>
</dbReference>
<evidence type="ECO:0000256" key="4">
    <source>
        <dbReference type="ARBA" id="ARBA00030762"/>
    </source>
</evidence>
<evidence type="ECO:0000256" key="3">
    <source>
        <dbReference type="ARBA" id="ARBA00029741"/>
    </source>
</evidence>
<protein>
    <recommendedName>
        <fullName evidence="3">Phosphohexomutase</fullName>
    </recommendedName>
    <alternativeName>
        <fullName evidence="4">Phosphomannose isomerase</fullName>
    </alternativeName>
</protein>
<keyword evidence="2" id="KW-0862">Zinc</keyword>
<keyword evidence="7" id="KW-0413">Isomerase</keyword>
<evidence type="ECO:0000313" key="7">
    <source>
        <dbReference type="EMBL" id="CCV63951.1"/>
    </source>
</evidence>
<dbReference type="Gene3D" id="2.60.120.10">
    <property type="entry name" value="Jelly Rolls"/>
    <property type="match status" value="2"/>
</dbReference>
<keyword evidence="8" id="KW-1185">Reference proteome</keyword>
<dbReference type="InterPro" id="IPR011051">
    <property type="entry name" value="RmlC_Cupin_sf"/>
</dbReference>
<dbReference type="GO" id="GO:0004476">
    <property type="term" value="F:mannose-6-phosphate isomerase activity"/>
    <property type="evidence" value="ECO:0007669"/>
    <property type="project" value="InterPro"/>
</dbReference>
<dbReference type="InterPro" id="IPR046457">
    <property type="entry name" value="PMI_typeI_cat"/>
</dbReference>
<evidence type="ECO:0000256" key="1">
    <source>
        <dbReference type="ARBA" id="ARBA00022723"/>
    </source>
</evidence>
<organism evidence="7 8">
    <name type="scientific">Alteracholeplasma palmae (strain ATCC 49389 / J233)</name>
    <name type="common">Acholeplasma palmae</name>
    <dbReference type="NCBI Taxonomy" id="1318466"/>
    <lineage>
        <taxon>Bacteria</taxon>
        <taxon>Bacillati</taxon>
        <taxon>Mycoplasmatota</taxon>
        <taxon>Mollicutes</taxon>
        <taxon>Acholeplasmatales</taxon>
        <taxon>Acholeplasmataceae</taxon>
        <taxon>Acholeplasma</taxon>
    </lineage>
</organism>
<accession>U4KR90</accession>
<dbReference type="PANTHER" id="PTHR42742">
    <property type="entry name" value="TRANSCRIPTIONAL REPRESSOR MPRA"/>
    <property type="match status" value="1"/>
</dbReference>
<dbReference type="Pfam" id="PF21621">
    <property type="entry name" value="MPI_cupin_dom"/>
    <property type="match status" value="1"/>
</dbReference>
<dbReference type="InterPro" id="IPR014710">
    <property type="entry name" value="RmlC-like_jellyroll"/>
</dbReference>
<dbReference type="CDD" id="cd07010">
    <property type="entry name" value="cupin_PMI_type_I_N_bac"/>
    <property type="match status" value="1"/>
</dbReference>
<feature type="domain" description="Mannose-6-phosphate isomerase cupin" evidence="6">
    <location>
        <begin position="275"/>
        <end position="335"/>
    </location>
</feature>
<keyword evidence="1" id="KW-0479">Metal-binding</keyword>
<evidence type="ECO:0000313" key="8">
    <source>
        <dbReference type="Proteomes" id="UP000032740"/>
    </source>
</evidence>